<dbReference type="OrthoDB" id="417952at2759"/>
<comment type="caution">
    <text evidence="4">The sequence shown here is derived from an EMBL/GenBank/DDBJ whole genome shotgun (WGS) entry which is preliminary data.</text>
</comment>
<dbReference type="PANTHER" id="PTHR46708:SF2">
    <property type="entry name" value="FIBRONECTIN TYPE-III DOMAIN-CONTAINING PROTEIN"/>
    <property type="match status" value="1"/>
</dbReference>
<reference evidence="4 5" key="1">
    <citation type="journal article" date="2018" name="Plant J.">
        <title>Genome sequences of Chlorella sorokiniana UTEX 1602 and Micractinium conductrix SAG 241.80: implications to maltose excretion by a green alga.</title>
        <authorList>
            <person name="Arriola M.B."/>
            <person name="Velmurugan N."/>
            <person name="Zhang Y."/>
            <person name="Plunkett M.H."/>
            <person name="Hondzo H."/>
            <person name="Barney B.M."/>
        </authorList>
    </citation>
    <scope>NUCLEOTIDE SEQUENCE [LARGE SCALE GENOMIC DNA]</scope>
    <source>
        <strain evidence="5">UTEX 1602</strain>
    </source>
</reference>
<accession>A0A2P6TLY2</accession>
<dbReference type="InterPro" id="IPR036116">
    <property type="entry name" value="FN3_sf"/>
</dbReference>
<evidence type="ECO:0000313" key="5">
    <source>
        <dbReference type="Proteomes" id="UP000239899"/>
    </source>
</evidence>
<dbReference type="Proteomes" id="UP000239899">
    <property type="component" value="Unassembled WGS sequence"/>
</dbReference>
<dbReference type="PROSITE" id="PS50853">
    <property type="entry name" value="FN3"/>
    <property type="match status" value="2"/>
</dbReference>
<dbReference type="InterPro" id="IPR050991">
    <property type="entry name" value="ECM_Regulatory_Proteins"/>
</dbReference>
<feature type="domain" description="Fibronectin type-III" evidence="3">
    <location>
        <begin position="1024"/>
        <end position="1125"/>
    </location>
</feature>
<proteinExistence type="predicted"/>
<feature type="compositionally biased region" description="Low complexity" evidence="2">
    <location>
        <begin position="1491"/>
        <end position="1502"/>
    </location>
</feature>
<protein>
    <recommendedName>
        <fullName evidence="3">Fibronectin type-III domain-containing protein</fullName>
    </recommendedName>
</protein>
<keyword evidence="1" id="KW-0677">Repeat</keyword>
<sequence>MAGMRATRPRLVKGFEAMVMARLILEDGSNVQRILADWDALLPATLAAWGKGDERLATAFESHRAALMSGAAQRWQELNPLYEGVGEALRECPYPFYIASSKAAHRLVSLLRSQLGLDLDEQSPRLFASLIPPNERKIAALRTVMERPVAEGATLHFIDDRYETMHAIAEQAPDLLQRWRLYLADWGYNTAEERAAAARLPGVRLLTRAQFMELLRWGVVMEVDDGCEPTAEEVAAGAACALASAADVDGGAASPAGPRRTLAAADDTAECPRAALDIVPALPNVKDAAIFQLVRSTYIDTVKRLAPAGTISNLIPWSTEPNTVKGGISVQTTLLFSGSCEAGKAAARALHVKLLGDVRPLFYVPAPRAKSLFGDVYMLTVSHPYLADGTGAKLAARAAPAGTNLAAQFSITWEDVPPSKIGELQAAAFKAAVVKQLPAGAGVYFTTMITEGVSYRFGNHWRACAAPVSPTVAKSAGKTSQGGTVWPPGQPADVKSGRLVFNTNVHGTVFNSAAGKATLAKFMKLLRSNPAAVFPPSTFGRMALEPGYGLRLVNDPAYPCTCETVPSPTLTLAQAYGPASATATAAGAANITWARWQFTATPASGASFTQEADTPLVWWYNLAPNTPYTVSVVGITRSGKRVPGATSLTIRTPQAGAPTVAAATATSATQATVRLTPPTNGQSVSQYIVSLCLKAQPTSCVRQSSVSIQLSFTGLTPGALFVVSATAKIGSTTVPASNKLPLAMPQQGAPILLTAAATSALTGAATAAAPGGASFSKSTCLRPATQYDVSVVGYTGSKASPPSNTLSFVTPAANAPLNTGTPKSPFIVVIKLVPPTLPPINGGSWVRYDVTLCPVAGPQTACVSQRTGGSGRRLLATPADIAIFEGRTPFTTYNFVSSAISESGETSKQAMVSQVTTPGAIPWSVSVNADSITQSSASIQISPPSEGGPFAKYVVSVCPEPRSGDPNWDACPQTTCSPSQVAGCLVSGLSVSTAFVVSGVAYTAGGVATIRSAAADFTTLPWPAPTIDSVVVGLIDLSTAVATVVGSTLAPPGGWNSYNLTVCATNPAGGCTYQSCTPVRAAPTTTSCTLTGLSQNTTYRVRAVAVQGSLTSDKSNFPYFRTKLQDPATLVSVLAVSYASGIAFVKAPALGGPWTGGFQCKSCYKGVCKNAPKCSLNPTRRLLAQACQGSVACELGTLDVTCVALSTTAPLSPVSNSLVLTTEPAPAPPVTTSTTNPVVLRCTPPGGGPWASCQIQLCEQQGPARRRQLRGDGGCTPINLSCPFVNGVATCDVTGKVVQDRVYDITSTAVKADGVRKSSSGPQGTFVLPYFPKPVVTAVNVASDQYNVTITPVASPALKGFSCRAKNSAGGVPQPVTCTVTLATSNLPASFGAQAVQGNENTPKDTDLRTTEADLYTPVTILAAQSSSVEEGSVCLVPPSSGGPLLGAGPCGSDMECFLTGLESTTDYDVTCVALTAGNVASPPSNSKSFTTTQAPTPTVQVDPTNTVMAECTAPPTGGPWATCLLELCQPSSPNRRRLQDACTPFTVSCPFNATTGLAHCNMTGKLEQTIQYPMNMTAVKVDGVRKSQTGEQHCGYSMPRFPGITGVFLNRFPAVPDQLFNCTAAVSNGVPQPTDCSIVTTATDPQFTAVAYQGDPANPVPTDLRSEVSNMVFWFD</sequence>
<evidence type="ECO:0000259" key="3">
    <source>
        <dbReference type="PROSITE" id="PS50853"/>
    </source>
</evidence>
<dbReference type="SMART" id="SM00060">
    <property type="entry name" value="FN3"/>
    <property type="match status" value="2"/>
</dbReference>
<dbReference type="CDD" id="cd00063">
    <property type="entry name" value="FN3"/>
    <property type="match status" value="1"/>
</dbReference>
<dbReference type="EMBL" id="LHPG02000012">
    <property type="protein sequence ID" value="PRW45256.1"/>
    <property type="molecule type" value="Genomic_DNA"/>
</dbReference>
<dbReference type="SUPFAM" id="SSF49265">
    <property type="entry name" value="Fibronectin type III"/>
    <property type="match status" value="4"/>
</dbReference>
<feature type="region of interest" description="Disordered" evidence="2">
    <location>
        <begin position="1483"/>
        <end position="1502"/>
    </location>
</feature>
<feature type="domain" description="Fibronectin type-III" evidence="3">
    <location>
        <begin position="921"/>
        <end position="1022"/>
    </location>
</feature>
<dbReference type="PANTHER" id="PTHR46708">
    <property type="entry name" value="TENASCIN"/>
    <property type="match status" value="1"/>
</dbReference>
<dbReference type="InterPro" id="IPR003961">
    <property type="entry name" value="FN3_dom"/>
</dbReference>
<evidence type="ECO:0000313" key="4">
    <source>
        <dbReference type="EMBL" id="PRW45256.1"/>
    </source>
</evidence>
<gene>
    <name evidence="4" type="ORF">C2E21_6296</name>
</gene>
<evidence type="ECO:0000256" key="2">
    <source>
        <dbReference type="SAM" id="MobiDB-lite"/>
    </source>
</evidence>
<evidence type="ECO:0000256" key="1">
    <source>
        <dbReference type="ARBA" id="ARBA00022737"/>
    </source>
</evidence>
<keyword evidence="5" id="KW-1185">Reference proteome</keyword>
<dbReference type="STRING" id="3076.A0A2P6TLY2"/>
<name>A0A2P6TLY2_CHLSO</name>
<dbReference type="InterPro" id="IPR013783">
    <property type="entry name" value="Ig-like_fold"/>
</dbReference>
<dbReference type="Gene3D" id="2.60.40.10">
    <property type="entry name" value="Immunoglobulins"/>
    <property type="match status" value="2"/>
</dbReference>
<organism evidence="4 5">
    <name type="scientific">Chlorella sorokiniana</name>
    <name type="common">Freshwater green alga</name>
    <dbReference type="NCBI Taxonomy" id="3076"/>
    <lineage>
        <taxon>Eukaryota</taxon>
        <taxon>Viridiplantae</taxon>
        <taxon>Chlorophyta</taxon>
        <taxon>core chlorophytes</taxon>
        <taxon>Trebouxiophyceae</taxon>
        <taxon>Chlorellales</taxon>
        <taxon>Chlorellaceae</taxon>
        <taxon>Chlorella clade</taxon>
        <taxon>Chlorella</taxon>
    </lineage>
</organism>